<accession>A0A5C4N6X8</accession>
<dbReference type="Gene3D" id="3.30.2000.30">
    <property type="match status" value="1"/>
</dbReference>
<gene>
    <name evidence="1" type="ORF">FHG66_00450</name>
</gene>
<dbReference type="Pfam" id="PF11367">
    <property type="entry name" value="Tail_completion_gp17"/>
    <property type="match status" value="1"/>
</dbReference>
<dbReference type="OrthoDB" id="7644395at2"/>
<dbReference type="AlphaFoldDB" id="A0A5C4N6X8"/>
<sequence>MTYALAQSLQTALFQQLTSDDNLRALVGNHVYDQVPPGILPTLYVALGPEVVRDRSDQIGQGAEHDAMVSVVTDGAGFSAAKAVAAAVSDALLGSDLTLARGRVVFLRFLRASATRKGAGETRQIDLIFRVRVEDDAV</sequence>
<evidence type="ECO:0000313" key="1">
    <source>
        <dbReference type="EMBL" id="TNC52801.1"/>
    </source>
</evidence>
<dbReference type="RefSeq" id="WP_139074571.1">
    <property type="nucleotide sequence ID" value="NZ_VDFU01000001.1"/>
</dbReference>
<name>A0A5C4N6X8_9RHOB</name>
<dbReference type="InterPro" id="IPR021508">
    <property type="entry name" value="Gp17-like"/>
</dbReference>
<dbReference type="Proteomes" id="UP000305887">
    <property type="component" value="Unassembled WGS sequence"/>
</dbReference>
<evidence type="ECO:0000313" key="2">
    <source>
        <dbReference type="Proteomes" id="UP000305887"/>
    </source>
</evidence>
<dbReference type="EMBL" id="VDFU01000001">
    <property type="protein sequence ID" value="TNC52801.1"/>
    <property type="molecule type" value="Genomic_DNA"/>
</dbReference>
<dbReference type="InterPro" id="IPR053745">
    <property type="entry name" value="Viral_Tail_Comp_sf"/>
</dbReference>
<proteinExistence type="predicted"/>
<comment type="caution">
    <text evidence="1">The sequence shown here is derived from an EMBL/GenBank/DDBJ whole genome shotgun (WGS) entry which is preliminary data.</text>
</comment>
<organism evidence="1 2">
    <name type="scientific">Rubellimicrobium rubrum</name>
    <dbReference type="NCBI Taxonomy" id="2585369"/>
    <lineage>
        <taxon>Bacteria</taxon>
        <taxon>Pseudomonadati</taxon>
        <taxon>Pseudomonadota</taxon>
        <taxon>Alphaproteobacteria</taxon>
        <taxon>Rhodobacterales</taxon>
        <taxon>Roseobacteraceae</taxon>
        <taxon>Rubellimicrobium</taxon>
    </lineage>
</organism>
<protein>
    <submittedName>
        <fullName evidence="1">DUF3168 domain-containing protein</fullName>
    </submittedName>
</protein>
<reference evidence="1 2" key="1">
    <citation type="submission" date="2019-06" db="EMBL/GenBank/DDBJ databases">
        <title>YIM 131921 draft genome.</title>
        <authorList>
            <person name="Jiang L."/>
        </authorList>
    </citation>
    <scope>NUCLEOTIDE SEQUENCE [LARGE SCALE GENOMIC DNA]</scope>
    <source>
        <strain evidence="1 2">YIM 131921</strain>
    </source>
</reference>
<keyword evidence="2" id="KW-1185">Reference proteome</keyword>